<evidence type="ECO:0000313" key="1">
    <source>
        <dbReference type="EMBL" id="JAE21333.1"/>
    </source>
</evidence>
<name>A0A0A9GKW1_ARUDO</name>
<reference evidence="1" key="1">
    <citation type="submission" date="2014-09" db="EMBL/GenBank/DDBJ databases">
        <authorList>
            <person name="Magalhaes I.L.F."/>
            <person name="Oliveira U."/>
            <person name="Santos F.R."/>
            <person name="Vidigal T.H.D.A."/>
            <person name="Brescovit A.D."/>
            <person name="Santos A.J."/>
        </authorList>
    </citation>
    <scope>NUCLEOTIDE SEQUENCE</scope>
    <source>
        <tissue evidence="1">Shoot tissue taken approximately 20 cm above the soil surface</tissue>
    </source>
</reference>
<reference evidence="1" key="2">
    <citation type="journal article" date="2015" name="Data Brief">
        <title>Shoot transcriptome of the giant reed, Arundo donax.</title>
        <authorList>
            <person name="Barrero R.A."/>
            <person name="Guerrero F.D."/>
            <person name="Moolhuijzen P."/>
            <person name="Goolsby J.A."/>
            <person name="Tidwell J."/>
            <person name="Bellgard S.E."/>
            <person name="Bellgard M.I."/>
        </authorList>
    </citation>
    <scope>NUCLEOTIDE SEQUENCE</scope>
    <source>
        <tissue evidence="1">Shoot tissue taken approximately 20 cm above the soil surface</tissue>
    </source>
</reference>
<sequence length="10" mass="1050">MISTTAKTTP</sequence>
<dbReference type="EMBL" id="GBRH01176563">
    <property type="protein sequence ID" value="JAE21333.1"/>
    <property type="molecule type" value="Transcribed_RNA"/>
</dbReference>
<organism evidence="1">
    <name type="scientific">Arundo donax</name>
    <name type="common">Giant reed</name>
    <name type="synonym">Donax arundinaceus</name>
    <dbReference type="NCBI Taxonomy" id="35708"/>
    <lineage>
        <taxon>Eukaryota</taxon>
        <taxon>Viridiplantae</taxon>
        <taxon>Streptophyta</taxon>
        <taxon>Embryophyta</taxon>
        <taxon>Tracheophyta</taxon>
        <taxon>Spermatophyta</taxon>
        <taxon>Magnoliopsida</taxon>
        <taxon>Liliopsida</taxon>
        <taxon>Poales</taxon>
        <taxon>Poaceae</taxon>
        <taxon>PACMAD clade</taxon>
        <taxon>Arundinoideae</taxon>
        <taxon>Arundineae</taxon>
        <taxon>Arundo</taxon>
    </lineage>
</organism>
<proteinExistence type="predicted"/>
<protein>
    <submittedName>
        <fullName evidence="1">Uncharacterized protein</fullName>
    </submittedName>
</protein>
<accession>A0A0A9GKW1</accession>